<feature type="region of interest" description="Disordered" evidence="1">
    <location>
        <begin position="1"/>
        <end position="60"/>
    </location>
</feature>
<gene>
    <name evidence="4" type="ORF">NZD89_01615</name>
    <name evidence="2" type="ORF">NZD89_14370</name>
    <name evidence="3" type="ORF">NZD89_18590</name>
</gene>
<dbReference type="EMBL" id="CP104067">
    <property type="protein sequence ID" value="WAH42234.1"/>
    <property type="molecule type" value="Genomic_DNA"/>
</dbReference>
<dbReference type="EMBL" id="CP104067">
    <property type="protein sequence ID" value="WAH39607.1"/>
    <property type="molecule type" value="Genomic_DNA"/>
</dbReference>
<evidence type="ECO:0000313" key="3">
    <source>
        <dbReference type="EMBL" id="WAH40363.1"/>
    </source>
</evidence>
<evidence type="ECO:0000313" key="4">
    <source>
        <dbReference type="EMBL" id="WAH42234.1"/>
    </source>
</evidence>
<keyword evidence="5" id="KW-1185">Reference proteome</keyword>
<evidence type="ECO:0000313" key="5">
    <source>
        <dbReference type="Proteomes" id="UP001164761"/>
    </source>
</evidence>
<feature type="compositionally biased region" description="Polar residues" evidence="1">
    <location>
        <begin position="1"/>
        <end position="10"/>
    </location>
</feature>
<evidence type="ECO:0000256" key="1">
    <source>
        <dbReference type="SAM" id="MobiDB-lite"/>
    </source>
</evidence>
<organism evidence="4 5">
    <name type="scientific">Alicyclobacillus fastidiosus</name>
    <dbReference type="NCBI Taxonomy" id="392011"/>
    <lineage>
        <taxon>Bacteria</taxon>
        <taxon>Bacillati</taxon>
        <taxon>Bacillota</taxon>
        <taxon>Bacilli</taxon>
        <taxon>Bacillales</taxon>
        <taxon>Alicyclobacillaceae</taxon>
        <taxon>Alicyclobacillus</taxon>
    </lineage>
</organism>
<accession>A0ABY6ZHA7</accession>
<proteinExistence type="predicted"/>
<dbReference type="Proteomes" id="UP001164761">
    <property type="component" value="Chromosome"/>
</dbReference>
<reference evidence="4" key="1">
    <citation type="submission" date="2022-08" db="EMBL/GenBank/DDBJ databases">
        <title>Alicyclobacillus fastidiosus DSM 17978, complete genome.</title>
        <authorList>
            <person name="Wang Q."/>
            <person name="Cai R."/>
            <person name="Wang Z."/>
        </authorList>
    </citation>
    <scope>NUCLEOTIDE SEQUENCE</scope>
    <source>
        <strain evidence="4">DSM 17978</strain>
    </source>
</reference>
<sequence length="60" mass="7309">MRWKQTQSAFQDARSTRREDDDESSVLLYVSESEDDQRRNPKQIGRREVPWQLNMEQPRK</sequence>
<protein>
    <submittedName>
        <fullName evidence="4">Uncharacterized protein</fullName>
    </submittedName>
</protein>
<dbReference type="RefSeq" id="WP_268003504.1">
    <property type="nucleotide sequence ID" value="NZ_BSUT01000001.1"/>
</dbReference>
<dbReference type="EMBL" id="CP104067">
    <property type="protein sequence ID" value="WAH40363.1"/>
    <property type="molecule type" value="Genomic_DNA"/>
</dbReference>
<name>A0ABY6ZHA7_9BACL</name>
<evidence type="ECO:0000313" key="2">
    <source>
        <dbReference type="EMBL" id="WAH39607.1"/>
    </source>
</evidence>